<dbReference type="Proteomes" id="UP000677228">
    <property type="component" value="Unassembled WGS sequence"/>
</dbReference>
<evidence type="ECO:0000313" key="4">
    <source>
        <dbReference type="Proteomes" id="UP000682733"/>
    </source>
</evidence>
<comment type="caution">
    <text evidence="3">The sequence shown here is derived from an EMBL/GenBank/DDBJ whole genome shotgun (WGS) entry which is preliminary data.</text>
</comment>
<keyword evidence="1" id="KW-1133">Transmembrane helix</keyword>
<protein>
    <submittedName>
        <fullName evidence="3">Uncharacterized protein</fullName>
    </submittedName>
</protein>
<sequence>MKTFAPCAPYPRNTLLILSLPFVLVIFLYHKDKITNQFKIQLFLSLRQTQLTPAQLDEAHFYKFYPSLKYTQVKNISNHSSSSSLPPILRQQAIGICINYNRDPDVNGHSLKSILTYYSLIHQYLIILTPSPLDKLSSKNQIILKQFNVKQTSVVQQPNKHLLLQQVNITLSHVNQSNVYHVECADAARGYYQYKCISLCAQFGDRLKKSDIFSTLHGVLYLADDVFFNFTQVFAHPERYSLDEFWISSYIHYVNLTSGKLGAKELKNHWWHYRNGWQRFRKLFNTDFPNDYRNVFKILYGPDNVLTSSYSDVIYIPFADNQLRTFVKIVALVMSLYPEVFCEVIITTLVDLSSSLCNHWPYQNDRAIYNSSVNVLNNHTNMKRSYYSPDPYNASRYKYRPCLLNPDGYIWEPYRKASDLFRIAVTTGTFPTYHYNLPKNENWLEPTEFYHPLKLSNPNSWESKLWNDAMEIQIFKFHRLQNWNLNRTGVA</sequence>
<proteinExistence type="predicted"/>
<dbReference type="EMBL" id="CAJOBA010005173">
    <property type="protein sequence ID" value="CAF3735256.1"/>
    <property type="molecule type" value="Genomic_DNA"/>
</dbReference>
<accession>A0A8S2IA44</accession>
<dbReference type="EMBL" id="CAJNOK010005168">
    <property type="protein sequence ID" value="CAF0962623.1"/>
    <property type="molecule type" value="Genomic_DNA"/>
</dbReference>
<evidence type="ECO:0000313" key="2">
    <source>
        <dbReference type="EMBL" id="CAF0962623.1"/>
    </source>
</evidence>
<dbReference type="AlphaFoldDB" id="A0A8S2IA44"/>
<feature type="transmembrane region" description="Helical" evidence="1">
    <location>
        <begin position="12"/>
        <end position="29"/>
    </location>
</feature>
<organism evidence="3 4">
    <name type="scientific">Didymodactylos carnosus</name>
    <dbReference type="NCBI Taxonomy" id="1234261"/>
    <lineage>
        <taxon>Eukaryota</taxon>
        <taxon>Metazoa</taxon>
        <taxon>Spiralia</taxon>
        <taxon>Gnathifera</taxon>
        <taxon>Rotifera</taxon>
        <taxon>Eurotatoria</taxon>
        <taxon>Bdelloidea</taxon>
        <taxon>Philodinida</taxon>
        <taxon>Philodinidae</taxon>
        <taxon>Didymodactylos</taxon>
    </lineage>
</organism>
<keyword evidence="1" id="KW-0812">Transmembrane</keyword>
<keyword evidence="1" id="KW-0472">Membrane</keyword>
<evidence type="ECO:0000256" key="1">
    <source>
        <dbReference type="SAM" id="Phobius"/>
    </source>
</evidence>
<name>A0A8S2IA44_9BILA</name>
<reference evidence="3" key="1">
    <citation type="submission" date="2021-02" db="EMBL/GenBank/DDBJ databases">
        <authorList>
            <person name="Nowell W R."/>
        </authorList>
    </citation>
    <scope>NUCLEOTIDE SEQUENCE</scope>
</reference>
<dbReference type="Proteomes" id="UP000682733">
    <property type="component" value="Unassembled WGS sequence"/>
</dbReference>
<evidence type="ECO:0000313" key="3">
    <source>
        <dbReference type="EMBL" id="CAF3735256.1"/>
    </source>
</evidence>
<gene>
    <name evidence="2" type="ORF">OVA965_LOCUS12714</name>
    <name evidence="3" type="ORF">TMI583_LOCUS12717</name>
</gene>